<dbReference type="GO" id="GO:0008270">
    <property type="term" value="F:zinc ion binding"/>
    <property type="evidence" value="ECO:0007669"/>
    <property type="project" value="UniProtKB-KW"/>
</dbReference>
<dbReference type="PANTHER" id="PTHR12547">
    <property type="entry name" value="CCCH ZINC FINGER/TIS11-RELATED"/>
    <property type="match status" value="1"/>
</dbReference>
<feature type="region of interest" description="Disordered" evidence="6">
    <location>
        <begin position="19"/>
        <end position="47"/>
    </location>
</feature>
<keyword evidence="4 5" id="KW-0862">Zinc</keyword>
<dbReference type="EMBL" id="JADGKB010000052">
    <property type="protein sequence ID" value="KAJ3256302.1"/>
    <property type="molecule type" value="Genomic_DNA"/>
</dbReference>
<evidence type="ECO:0000313" key="9">
    <source>
        <dbReference type="Proteomes" id="UP001210925"/>
    </source>
</evidence>
<dbReference type="Pfam" id="PF00642">
    <property type="entry name" value="zf-CCCH"/>
    <property type="match status" value="2"/>
</dbReference>
<evidence type="ECO:0000256" key="1">
    <source>
        <dbReference type="ARBA" id="ARBA00022723"/>
    </source>
</evidence>
<evidence type="ECO:0000256" key="4">
    <source>
        <dbReference type="ARBA" id="ARBA00022833"/>
    </source>
</evidence>
<dbReference type="PROSITE" id="PS50103">
    <property type="entry name" value="ZF_C3H1"/>
    <property type="match status" value="2"/>
</dbReference>
<dbReference type="AlphaFoldDB" id="A0AAD5UEZ9"/>
<dbReference type="InterPro" id="IPR045877">
    <property type="entry name" value="ZFP36-like"/>
</dbReference>
<evidence type="ECO:0000256" key="5">
    <source>
        <dbReference type="PROSITE-ProRule" id="PRU00723"/>
    </source>
</evidence>
<evidence type="ECO:0000256" key="6">
    <source>
        <dbReference type="SAM" id="MobiDB-lite"/>
    </source>
</evidence>
<dbReference type="PANTHER" id="PTHR12547:SF18">
    <property type="entry name" value="PROTEIN TIS11"/>
    <property type="match status" value="1"/>
</dbReference>
<gene>
    <name evidence="8" type="ORF">HK103_005557</name>
</gene>
<feature type="domain" description="C3H1-type" evidence="7">
    <location>
        <begin position="89"/>
        <end position="117"/>
    </location>
</feature>
<evidence type="ECO:0000259" key="7">
    <source>
        <dbReference type="PROSITE" id="PS50103"/>
    </source>
</evidence>
<keyword evidence="1 5" id="KW-0479">Metal-binding</keyword>
<comment type="caution">
    <text evidence="8">The sequence shown here is derived from an EMBL/GenBank/DDBJ whole genome shotgun (WGS) entry which is preliminary data.</text>
</comment>
<feature type="zinc finger region" description="C3H1-type" evidence="5">
    <location>
        <begin position="51"/>
        <end position="79"/>
    </location>
</feature>
<reference evidence="8" key="1">
    <citation type="submission" date="2020-05" db="EMBL/GenBank/DDBJ databases">
        <title>Phylogenomic resolution of chytrid fungi.</title>
        <authorList>
            <person name="Stajich J.E."/>
            <person name="Amses K."/>
            <person name="Simmons R."/>
            <person name="Seto K."/>
            <person name="Myers J."/>
            <person name="Bonds A."/>
            <person name="Quandt C.A."/>
            <person name="Barry K."/>
            <person name="Liu P."/>
            <person name="Grigoriev I."/>
            <person name="Longcore J.E."/>
            <person name="James T.Y."/>
        </authorList>
    </citation>
    <scope>NUCLEOTIDE SEQUENCE</scope>
    <source>
        <strain evidence="8">PLAUS21</strain>
    </source>
</reference>
<keyword evidence="2" id="KW-0677">Repeat</keyword>
<feature type="zinc finger region" description="C3H1-type" evidence="5">
    <location>
        <begin position="89"/>
        <end position="117"/>
    </location>
</feature>
<dbReference type="FunFam" id="4.10.1000.10:FF:000002">
    <property type="entry name" value="Zinc finger protein 36, C3H1 type-like 1"/>
    <property type="match status" value="1"/>
</dbReference>
<protein>
    <recommendedName>
        <fullName evidence="7">C3H1-type domain-containing protein</fullName>
    </recommendedName>
</protein>
<dbReference type="InterPro" id="IPR036855">
    <property type="entry name" value="Znf_CCCH_sf"/>
</dbReference>
<evidence type="ECO:0000256" key="2">
    <source>
        <dbReference type="ARBA" id="ARBA00022737"/>
    </source>
</evidence>
<evidence type="ECO:0000313" key="8">
    <source>
        <dbReference type="EMBL" id="KAJ3256302.1"/>
    </source>
</evidence>
<keyword evidence="9" id="KW-1185">Reference proteome</keyword>
<evidence type="ECO:0000256" key="3">
    <source>
        <dbReference type="ARBA" id="ARBA00022771"/>
    </source>
</evidence>
<dbReference type="Proteomes" id="UP001210925">
    <property type="component" value="Unassembled WGS sequence"/>
</dbReference>
<dbReference type="GO" id="GO:0003729">
    <property type="term" value="F:mRNA binding"/>
    <property type="evidence" value="ECO:0007669"/>
    <property type="project" value="InterPro"/>
</dbReference>
<dbReference type="Gene3D" id="4.10.1000.10">
    <property type="entry name" value="Zinc finger, CCCH-type"/>
    <property type="match status" value="2"/>
</dbReference>
<name>A0AAD5UEZ9_9FUNG</name>
<feature type="region of interest" description="Disordered" evidence="6">
    <location>
        <begin position="374"/>
        <end position="393"/>
    </location>
</feature>
<dbReference type="SUPFAM" id="SSF90229">
    <property type="entry name" value="CCCH zinc finger"/>
    <property type="match status" value="2"/>
</dbReference>
<dbReference type="FunFam" id="4.10.1000.10:FF:000001">
    <property type="entry name" value="zinc finger CCCH domain-containing protein 15-like"/>
    <property type="match status" value="1"/>
</dbReference>
<sequence>MKDLLPSDLYNEIDKLDDNLAKSLPNPPTFRQPVKPKAKKTDERDNRKKSLYKTELCRSREETGVCPYGPKCQFAHSEAELRVLDRHPKYKSEQCKTFWEKGTCPYGKRCCFIHTSKDDVKKPLMIKTERQRTVSEGFEYDTSSPVEIKSARPFKEMRSIPSFDYAESAGVYRRYDYPFEDEDDYGSFKSQDISNSLRNYDAFEHARSVSDFGSLKKPFSVDPKPSFESFRNSYKEPMFGSKSFQDPISMRSFQDPIGMRQDAFSMRTYQDPLPSPSAFTKFQEPIFPESPVKSSKSFTQPSALHKSFEDLSLSSPSSYETLADKKIHSSASVSDLGNSLSKMRVTVDRSLSRSRRGFPDVFNSQETLFSPVTPVTGKFDLLSPPSSPKYLNQ</sequence>
<dbReference type="SMART" id="SM00356">
    <property type="entry name" value="ZnF_C3H1"/>
    <property type="match status" value="2"/>
</dbReference>
<accession>A0AAD5UEZ9</accession>
<dbReference type="InterPro" id="IPR000571">
    <property type="entry name" value="Znf_CCCH"/>
</dbReference>
<organism evidence="8 9">
    <name type="scientific">Boothiomyces macroporosus</name>
    <dbReference type="NCBI Taxonomy" id="261099"/>
    <lineage>
        <taxon>Eukaryota</taxon>
        <taxon>Fungi</taxon>
        <taxon>Fungi incertae sedis</taxon>
        <taxon>Chytridiomycota</taxon>
        <taxon>Chytridiomycota incertae sedis</taxon>
        <taxon>Chytridiomycetes</taxon>
        <taxon>Rhizophydiales</taxon>
        <taxon>Terramycetaceae</taxon>
        <taxon>Boothiomyces</taxon>
    </lineage>
</organism>
<feature type="domain" description="C3H1-type" evidence="7">
    <location>
        <begin position="51"/>
        <end position="79"/>
    </location>
</feature>
<keyword evidence="3 5" id="KW-0863">Zinc-finger</keyword>
<proteinExistence type="predicted"/>